<dbReference type="Proteomes" id="UP000076744">
    <property type="component" value="Unassembled WGS sequence"/>
</dbReference>
<evidence type="ECO:0000313" key="4">
    <source>
        <dbReference type="Proteomes" id="UP000076744"/>
    </source>
</evidence>
<dbReference type="InterPro" id="IPR013094">
    <property type="entry name" value="AB_hydrolase_3"/>
</dbReference>
<dbReference type="Pfam" id="PF07859">
    <property type="entry name" value="Abhydrolase_3"/>
    <property type="match status" value="1"/>
</dbReference>
<dbReference type="EMBL" id="AZHB01000014">
    <property type="protein sequence ID" value="OAA60671.1"/>
    <property type="molecule type" value="Genomic_DNA"/>
</dbReference>
<dbReference type="InterPro" id="IPR050300">
    <property type="entry name" value="GDXG_lipolytic_enzyme"/>
</dbReference>
<name>A0A167TJR8_CORFA</name>
<protein>
    <submittedName>
        <fullName evidence="3">Alpha/beta hydrolase fold-3</fullName>
    </submittedName>
</protein>
<dbReference type="InterPro" id="IPR029058">
    <property type="entry name" value="AB_hydrolase_fold"/>
</dbReference>
<proteinExistence type="predicted"/>
<dbReference type="Gene3D" id="3.40.50.1820">
    <property type="entry name" value="alpha/beta hydrolase"/>
    <property type="match status" value="1"/>
</dbReference>
<keyword evidence="1 3" id="KW-0378">Hydrolase</keyword>
<dbReference type="OrthoDB" id="2152029at2759"/>
<gene>
    <name evidence="3" type="ORF">ISF_05710</name>
</gene>
<dbReference type="RefSeq" id="XP_018703342.1">
    <property type="nucleotide sequence ID" value="XM_018849315.1"/>
</dbReference>
<dbReference type="GeneID" id="30022002"/>
<comment type="caution">
    <text evidence="3">The sequence shown here is derived from an EMBL/GenBank/DDBJ whole genome shotgun (WGS) entry which is preliminary data.</text>
</comment>
<dbReference type="PANTHER" id="PTHR48081:SF31">
    <property type="entry name" value="STERYL ACETYL HYDROLASE MUG81-RELATED"/>
    <property type="match status" value="1"/>
</dbReference>
<dbReference type="GO" id="GO:0016787">
    <property type="term" value="F:hydrolase activity"/>
    <property type="evidence" value="ECO:0007669"/>
    <property type="project" value="UniProtKB-KW"/>
</dbReference>
<dbReference type="SUPFAM" id="SSF53474">
    <property type="entry name" value="alpha/beta-Hydrolases"/>
    <property type="match status" value="1"/>
</dbReference>
<sequence length="348" mass="38044">MAYMIPAAIISRMDLRYSVICALIKSVFTLLEPNEVQALVPPTRATYEQWIRAHARQPAYRGRAVLDVQPLSSGKDSALLWLGNRRRARKVVLYIPGGGFVIPMLPGHLDLCWQAFVAAGLDARVEVAVAMLQYTLVPRGRMPTQLDQVVAAFAELRAQGFAPRDIIVGGESAGGNLTMQFAAHLLRPHPQVPAVALPHPLAAVVVISAGLGSDADGRSFRENKDSDMITEPLLRRLAEGMLPEGEAERPESVYNPWARPLDSDPAFWARLGDAVTETYFMVGDRELLADHSRSMAALVKKQAPDVVVRLEEMAGQPHAGILLEATLGKVGESLTNMKKWYSAHVSSK</sequence>
<dbReference type="STRING" id="1081104.A0A167TJR8"/>
<evidence type="ECO:0000259" key="2">
    <source>
        <dbReference type="Pfam" id="PF07859"/>
    </source>
</evidence>
<accession>A0A167TJR8</accession>
<dbReference type="PANTHER" id="PTHR48081">
    <property type="entry name" value="AB HYDROLASE SUPERFAMILY PROTEIN C4A8.06C"/>
    <property type="match status" value="1"/>
</dbReference>
<evidence type="ECO:0000256" key="1">
    <source>
        <dbReference type="ARBA" id="ARBA00022801"/>
    </source>
</evidence>
<evidence type="ECO:0000313" key="3">
    <source>
        <dbReference type="EMBL" id="OAA60671.1"/>
    </source>
</evidence>
<feature type="domain" description="Alpha/beta hydrolase fold-3" evidence="2">
    <location>
        <begin position="92"/>
        <end position="319"/>
    </location>
</feature>
<reference evidence="3 4" key="1">
    <citation type="journal article" date="2016" name="Genome Biol. Evol.">
        <title>Divergent and convergent evolution of fungal pathogenicity.</title>
        <authorList>
            <person name="Shang Y."/>
            <person name="Xiao G."/>
            <person name="Zheng P."/>
            <person name="Cen K."/>
            <person name="Zhan S."/>
            <person name="Wang C."/>
        </authorList>
    </citation>
    <scope>NUCLEOTIDE SEQUENCE [LARGE SCALE GENOMIC DNA]</scope>
    <source>
        <strain evidence="3 4">ARSEF 2679</strain>
    </source>
</reference>
<keyword evidence="4" id="KW-1185">Reference proteome</keyword>
<dbReference type="AlphaFoldDB" id="A0A167TJR8"/>
<organism evidence="3 4">
    <name type="scientific">Cordyceps fumosorosea (strain ARSEF 2679)</name>
    <name type="common">Isaria fumosorosea</name>
    <dbReference type="NCBI Taxonomy" id="1081104"/>
    <lineage>
        <taxon>Eukaryota</taxon>
        <taxon>Fungi</taxon>
        <taxon>Dikarya</taxon>
        <taxon>Ascomycota</taxon>
        <taxon>Pezizomycotina</taxon>
        <taxon>Sordariomycetes</taxon>
        <taxon>Hypocreomycetidae</taxon>
        <taxon>Hypocreales</taxon>
        <taxon>Cordycipitaceae</taxon>
        <taxon>Cordyceps</taxon>
    </lineage>
</organism>